<dbReference type="InterPro" id="IPR017520">
    <property type="entry name" value="CHP03086"/>
</dbReference>
<dbReference type="SUPFAM" id="SSF109854">
    <property type="entry name" value="DinB/YfiT-like putative metalloenzymes"/>
    <property type="match status" value="1"/>
</dbReference>
<accession>A0A6G7Y3Q1</accession>
<dbReference type="NCBIfam" id="TIGR03083">
    <property type="entry name" value="maleylpyruvate isomerase family mycothiol-dependent enzyme"/>
    <property type="match status" value="1"/>
</dbReference>
<dbReference type="InterPro" id="IPR024344">
    <property type="entry name" value="MDMPI_metal-binding"/>
</dbReference>
<dbReference type="RefSeq" id="WP_166231991.1">
    <property type="nucleotide sequence ID" value="NZ_CP049865.1"/>
</dbReference>
<organism evidence="2 3">
    <name type="scientific">Propioniciclava coleopterorum</name>
    <dbReference type="NCBI Taxonomy" id="2714937"/>
    <lineage>
        <taxon>Bacteria</taxon>
        <taxon>Bacillati</taxon>
        <taxon>Actinomycetota</taxon>
        <taxon>Actinomycetes</taxon>
        <taxon>Propionibacteriales</taxon>
        <taxon>Propionibacteriaceae</taxon>
        <taxon>Propioniciclava</taxon>
    </lineage>
</organism>
<dbReference type="NCBIfam" id="TIGR03086">
    <property type="entry name" value="TIGR03086 family metal-binding protein"/>
    <property type="match status" value="1"/>
</dbReference>
<dbReference type="InterPro" id="IPR034660">
    <property type="entry name" value="DinB/YfiT-like"/>
</dbReference>
<dbReference type="GO" id="GO:0046872">
    <property type="term" value="F:metal ion binding"/>
    <property type="evidence" value="ECO:0007669"/>
    <property type="project" value="InterPro"/>
</dbReference>
<feature type="domain" description="Mycothiol-dependent maleylpyruvate isomerase metal-binding" evidence="1">
    <location>
        <begin position="8"/>
        <end position="125"/>
    </location>
</feature>
<proteinExistence type="predicted"/>
<name>A0A6G7Y3Q1_9ACTN</name>
<keyword evidence="3" id="KW-1185">Reference proteome</keyword>
<evidence type="ECO:0000259" key="1">
    <source>
        <dbReference type="Pfam" id="PF11716"/>
    </source>
</evidence>
<protein>
    <submittedName>
        <fullName evidence="2">TIGR03086 family protein</fullName>
    </submittedName>
</protein>
<dbReference type="Pfam" id="PF11716">
    <property type="entry name" value="MDMPI_N"/>
    <property type="match status" value="1"/>
</dbReference>
<evidence type="ECO:0000313" key="3">
    <source>
        <dbReference type="Proteomes" id="UP000501058"/>
    </source>
</evidence>
<gene>
    <name evidence="2" type="ORF">G7070_03470</name>
</gene>
<sequence>MTTQTDVHATLTELADLLERIPAEADGPTPCDDFPIPALRRHVVGWLTAFTDGFSRPDGACSDADAVAVAGDGSAQVRGLRDRLDAALTAGAGERPLSIGGSAMPGDLALAMILWEYQVHGWDLARAAGLPWNPDVDALAATLAFAPGMLSPDNQGEGMTFAAPVPVPEDAPPLDRLVGLSGRRPDWAA</sequence>
<dbReference type="InterPro" id="IPR017517">
    <property type="entry name" value="Maleyloyr_isom"/>
</dbReference>
<dbReference type="AlphaFoldDB" id="A0A6G7Y3Q1"/>
<dbReference type="KEGG" id="prv:G7070_03470"/>
<dbReference type="Proteomes" id="UP000501058">
    <property type="component" value="Chromosome"/>
</dbReference>
<reference evidence="2 3" key="1">
    <citation type="submission" date="2020-03" db="EMBL/GenBank/DDBJ databases">
        <title>Propioniciclava sp. nov., isolated from Hydrophilus acuminatus.</title>
        <authorList>
            <person name="Hyun D.-W."/>
            <person name="Bae J.-W."/>
        </authorList>
    </citation>
    <scope>NUCLEOTIDE SEQUENCE [LARGE SCALE GENOMIC DNA]</scope>
    <source>
        <strain evidence="2 3">HDW11</strain>
    </source>
</reference>
<dbReference type="EMBL" id="CP049865">
    <property type="protein sequence ID" value="QIK71514.1"/>
    <property type="molecule type" value="Genomic_DNA"/>
</dbReference>
<evidence type="ECO:0000313" key="2">
    <source>
        <dbReference type="EMBL" id="QIK71514.1"/>
    </source>
</evidence>